<dbReference type="EMBL" id="JADCNL010000006">
    <property type="protein sequence ID" value="KAG0477267.1"/>
    <property type="molecule type" value="Genomic_DNA"/>
</dbReference>
<dbReference type="AlphaFoldDB" id="A0A835R0P0"/>
<evidence type="ECO:0000313" key="8">
    <source>
        <dbReference type="EMBL" id="KAG0477267.1"/>
    </source>
</evidence>
<comment type="subcellular location">
    <subcellularLocation>
        <location evidence="1">Secreted</location>
    </subcellularLocation>
</comment>
<feature type="chain" id="PRO_5032953497" description="Gnk2-homologous domain-containing protein" evidence="6">
    <location>
        <begin position="23"/>
        <end position="348"/>
    </location>
</feature>
<keyword evidence="9" id="KW-1185">Reference proteome</keyword>
<feature type="signal peptide" evidence="6">
    <location>
        <begin position="1"/>
        <end position="22"/>
    </location>
</feature>
<evidence type="ECO:0000256" key="3">
    <source>
        <dbReference type="ARBA" id="ARBA00022729"/>
    </source>
</evidence>
<dbReference type="OrthoDB" id="185373at2759"/>
<evidence type="ECO:0000256" key="2">
    <source>
        <dbReference type="ARBA" id="ARBA00022525"/>
    </source>
</evidence>
<keyword evidence="4" id="KW-0677">Repeat</keyword>
<dbReference type="InterPro" id="IPR002902">
    <property type="entry name" value="GNK2"/>
</dbReference>
<keyword evidence="2" id="KW-0964">Secreted</keyword>
<name>A0A835R0P0_VANPL</name>
<dbReference type="PANTHER" id="PTHR32411">
    <property type="entry name" value="CYSTEINE-RICH REPEAT SECRETORY PROTEIN 38-RELATED"/>
    <property type="match status" value="1"/>
</dbReference>
<dbReference type="Gene3D" id="1.10.510.10">
    <property type="entry name" value="Transferase(Phosphotransferase) domain 1"/>
    <property type="match status" value="1"/>
</dbReference>
<proteinExistence type="inferred from homology"/>
<gene>
    <name evidence="8" type="ORF">HPP92_014108</name>
</gene>
<accession>A0A835R0P0</accession>
<evidence type="ECO:0000256" key="4">
    <source>
        <dbReference type="ARBA" id="ARBA00022737"/>
    </source>
</evidence>
<organism evidence="8 9">
    <name type="scientific">Vanilla planifolia</name>
    <name type="common">Vanilla</name>
    <dbReference type="NCBI Taxonomy" id="51239"/>
    <lineage>
        <taxon>Eukaryota</taxon>
        <taxon>Viridiplantae</taxon>
        <taxon>Streptophyta</taxon>
        <taxon>Embryophyta</taxon>
        <taxon>Tracheophyta</taxon>
        <taxon>Spermatophyta</taxon>
        <taxon>Magnoliopsida</taxon>
        <taxon>Liliopsida</taxon>
        <taxon>Asparagales</taxon>
        <taxon>Orchidaceae</taxon>
        <taxon>Vanilloideae</taxon>
        <taxon>Vanilleae</taxon>
        <taxon>Vanilla</taxon>
    </lineage>
</organism>
<feature type="domain" description="Gnk2-homologous" evidence="7">
    <location>
        <begin position="119"/>
        <end position="221"/>
    </location>
</feature>
<keyword evidence="3 6" id="KW-0732">Signal</keyword>
<dbReference type="Proteomes" id="UP000636800">
    <property type="component" value="Chromosome 6"/>
</dbReference>
<protein>
    <recommendedName>
        <fullName evidence="7">Gnk2-homologous domain-containing protein</fullName>
    </recommendedName>
</protein>
<comment type="similarity">
    <text evidence="5">Belongs to the cysteine-rich repeat secretory protein family.</text>
</comment>
<dbReference type="Pfam" id="PF01657">
    <property type="entry name" value="Stress-antifung"/>
    <property type="match status" value="1"/>
</dbReference>
<evidence type="ECO:0000256" key="5">
    <source>
        <dbReference type="ARBA" id="ARBA00038515"/>
    </source>
</evidence>
<sequence>MARPSRLLLLPVFLLFTLPAYAIDEPFLTACSDEKFSSQSKYHSNLHLFLSQLIDSVPTSPNFFSMAYLGNPLLPNSLVSLSAGPMPLPDIAQSASVSPPPKPPSTSPAFAKFFGIIDNSVMFVARNVENSSNPVVFKDELQRLMAVILPKASSSQSRFAVGKRMMEEQQNIYGLAWCSMDLTITDCLNCLSSVQDWLLTWKIGGRTAYSSCYIRFEVYDFLSLEVMSGTPRGPQTVPNVWRYWKEGWADRIIDDSLCGQYPSQEVLECMHIGLLCVQDNKDARPSIASLMMMFGSSSMTLPMPSTPAFYDGESIFRRGLSGGKVNQLDGGSVDEFGKIDHPSCASYS</sequence>
<evidence type="ECO:0000256" key="1">
    <source>
        <dbReference type="ARBA" id="ARBA00004613"/>
    </source>
</evidence>
<dbReference type="InterPro" id="IPR050581">
    <property type="entry name" value="CRR_secretory_protein"/>
</dbReference>
<comment type="caution">
    <text evidence="8">The sequence shown here is derived from an EMBL/GenBank/DDBJ whole genome shotgun (WGS) entry which is preliminary data.</text>
</comment>
<dbReference type="GO" id="GO:0005576">
    <property type="term" value="C:extracellular region"/>
    <property type="evidence" value="ECO:0007669"/>
    <property type="project" value="UniProtKB-SubCell"/>
</dbReference>
<dbReference type="Gene3D" id="3.30.430.20">
    <property type="entry name" value="Gnk2 domain, C-X8-C-X2-C motif"/>
    <property type="match status" value="1"/>
</dbReference>
<dbReference type="InterPro" id="IPR038408">
    <property type="entry name" value="GNK2_sf"/>
</dbReference>
<reference evidence="8 9" key="1">
    <citation type="journal article" date="2020" name="Nat. Food">
        <title>A phased Vanilla planifolia genome enables genetic improvement of flavour and production.</title>
        <authorList>
            <person name="Hasing T."/>
            <person name="Tang H."/>
            <person name="Brym M."/>
            <person name="Khazi F."/>
            <person name="Huang T."/>
            <person name="Chambers A.H."/>
        </authorList>
    </citation>
    <scope>NUCLEOTIDE SEQUENCE [LARGE SCALE GENOMIC DNA]</scope>
    <source>
        <tissue evidence="8">Leaf</tissue>
    </source>
</reference>
<evidence type="ECO:0000256" key="6">
    <source>
        <dbReference type="SAM" id="SignalP"/>
    </source>
</evidence>
<evidence type="ECO:0000313" key="9">
    <source>
        <dbReference type="Proteomes" id="UP000636800"/>
    </source>
</evidence>
<dbReference type="CDD" id="cd23509">
    <property type="entry name" value="Gnk2-like"/>
    <property type="match status" value="1"/>
</dbReference>
<dbReference type="PROSITE" id="PS51473">
    <property type="entry name" value="GNK2"/>
    <property type="match status" value="1"/>
</dbReference>
<evidence type="ECO:0000259" key="7">
    <source>
        <dbReference type="PROSITE" id="PS51473"/>
    </source>
</evidence>
<dbReference type="PANTHER" id="PTHR32411:SF43">
    <property type="entry name" value="CYSTEINE-RICH REPEAT SECRETORY PROTEIN 38"/>
    <property type="match status" value="1"/>
</dbReference>